<dbReference type="InterPro" id="IPR058575">
    <property type="entry name" value="NTP_transf_8_dom"/>
</dbReference>
<name>A0A844T6R0_9BRAD</name>
<accession>A0A844T6R0</accession>
<dbReference type="AlphaFoldDB" id="A0A844T6R0"/>
<evidence type="ECO:0000313" key="2">
    <source>
        <dbReference type="EMBL" id="MVT71212.1"/>
    </source>
</evidence>
<dbReference type="InterPro" id="IPR036692">
    <property type="entry name" value="Shew3726-like_sf"/>
</dbReference>
<proteinExistence type="predicted"/>
<dbReference type="Gene3D" id="3.30.160.140">
    <property type="entry name" value="Shew3726-like"/>
    <property type="match status" value="1"/>
</dbReference>
<evidence type="ECO:0000313" key="3">
    <source>
        <dbReference type="Proteomes" id="UP000436468"/>
    </source>
</evidence>
<sequence length="296" mass="32650">MDIDIAQFTNVSIAIGDRTAPVLEVLKKVNKSFRPASNVVDGRRATSYSATGGLRVDFLTPDDHTKTGRPRKLPALQTDAQPLHFLDFLIRDPEPAVVLHGAGIYVHVPAPARYAVHKLIISRRRPEGFAKRDKDLHQAEVLLAALAEKRPHDLKSAWEEAYECGPKWRQLMIEGLGLLEPLARDVVLDNIGAPRSILPGIDLSFDNPPARYDFSRDIVTFVGKALGSSVNCAISREALDDHFGSDGLGQEGRLEAFLKNKSRIEAIARAKYLSAPVEEPGSLLIRTTFLTTRFGE</sequence>
<dbReference type="Pfam" id="PF12281">
    <property type="entry name" value="NTP_transf_8"/>
    <property type="match status" value="1"/>
</dbReference>
<evidence type="ECO:0000259" key="1">
    <source>
        <dbReference type="Pfam" id="PF12281"/>
    </source>
</evidence>
<protein>
    <submittedName>
        <fullName evidence="2">DUF1488 family protein</fullName>
    </submittedName>
</protein>
<keyword evidence="3" id="KW-1185">Reference proteome</keyword>
<reference evidence="2 3" key="1">
    <citation type="submission" date="2019-12" db="EMBL/GenBank/DDBJ databases">
        <title>Draft genome sequences Bradyrhizobium cajani AMBPC1010, Bradyrhizobium pachyrhizi AMBPC1040 and Bradyrhizobium yuanmingense ALSPC3051, three plant growth promoting strains isolated from nodules of Cajanus cajan L. in Dominican Republic.</title>
        <authorList>
            <person name="Flores-Felix J.D."/>
            <person name="Araujo J."/>
            <person name="Diaz-Alcantara C."/>
            <person name="Gonzalez-Andres F."/>
            <person name="Velazquez E."/>
        </authorList>
    </citation>
    <scope>NUCLEOTIDE SEQUENCE [LARGE SCALE GENOMIC DNA]</scope>
    <source>
        <strain evidence="2 3">1040</strain>
    </source>
</reference>
<organism evidence="2 3">
    <name type="scientific">Bradyrhizobium pachyrhizi</name>
    <dbReference type="NCBI Taxonomy" id="280333"/>
    <lineage>
        <taxon>Bacteria</taxon>
        <taxon>Pseudomonadati</taxon>
        <taxon>Pseudomonadota</taxon>
        <taxon>Alphaproteobacteria</taxon>
        <taxon>Hyphomicrobiales</taxon>
        <taxon>Nitrobacteraceae</taxon>
        <taxon>Bradyrhizobium</taxon>
    </lineage>
</organism>
<feature type="domain" description="Nucleotidyltransferase-like" evidence="1">
    <location>
        <begin position="2"/>
        <end position="161"/>
    </location>
</feature>
<dbReference type="EMBL" id="WQNF01000065">
    <property type="protein sequence ID" value="MVT71212.1"/>
    <property type="molecule type" value="Genomic_DNA"/>
</dbReference>
<dbReference type="Proteomes" id="UP000436468">
    <property type="component" value="Unassembled WGS sequence"/>
</dbReference>
<dbReference type="Pfam" id="PF07369">
    <property type="entry name" value="DUF1488"/>
    <property type="match status" value="1"/>
</dbReference>
<dbReference type="SUPFAM" id="SSF160272">
    <property type="entry name" value="Shew3726-like"/>
    <property type="match status" value="1"/>
</dbReference>
<gene>
    <name evidence="2" type="ORF">GPL21_40000</name>
</gene>
<comment type="caution">
    <text evidence="2">The sequence shown here is derived from an EMBL/GenBank/DDBJ whole genome shotgun (WGS) entry which is preliminary data.</text>
</comment>
<dbReference type="InterPro" id="IPR009962">
    <property type="entry name" value="DUF1488"/>
</dbReference>